<dbReference type="EMBL" id="JAUSRA010000001">
    <property type="protein sequence ID" value="MDP9797173.1"/>
    <property type="molecule type" value="Genomic_DNA"/>
</dbReference>
<feature type="region of interest" description="Disordered" evidence="1">
    <location>
        <begin position="182"/>
        <end position="214"/>
    </location>
</feature>
<evidence type="ECO:0000313" key="3">
    <source>
        <dbReference type="Proteomes" id="UP001240984"/>
    </source>
</evidence>
<reference evidence="2 3" key="1">
    <citation type="submission" date="2023-07" db="EMBL/GenBank/DDBJ databases">
        <title>Sequencing the genomes of 1000 actinobacteria strains.</title>
        <authorList>
            <person name="Klenk H.-P."/>
        </authorList>
    </citation>
    <scope>NUCLEOTIDE SEQUENCE [LARGE SCALE GENOMIC DNA]</scope>
    <source>
        <strain evidence="2 3">DSM 44710</strain>
    </source>
</reference>
<feature type="compositionally biased region" description="Basic and acidic residues" evidence="1">
    <location>
        <begin position="155"/>
        <end position="166"/>
    </location>
</feature>
<evidence type="ECO:0000313" key="2">
    <source>
        <dbReference type="EMBL" id="MDP9797173.1"/>
    </source>
</evidence>
<feature type="region of interest" description="Disordered" evidence="1">
    <location>
        <begin position="135"/>
        <end position="166"/>
    </location>
</feature>
<evidence type="ECO:0000256" key="1">
    <source>
        <dbReference type="SAM" id="MobiDB-lite"/>
    </source>
</evidence>
<dbReference type="Proteomes" id="UP001240984">
    <property type="component" value="Unassembled WGS sequence"/>
</dbReference>
<sequence length="307" mass="32668">MKCPASTVSGTPHHVAGHYREGWRGRGLRAWPESRRRRSSCRSRPGECAGMAAAGMLYAVSRSAGPVCGHGRRPECRSPCRSRPGMAADVTRRFDAGSAEGCGRGRESGTAGAAALAGPRRERLRCGVRSGALAESEGSTRFARGSDSVARSAAARREGSLTDTKERSTSIFDLSFVSVNDPSGMSGRDSTTTTPASARRRPSHGGNNPKFRADASGLRAGLAATDAEWATESGACGPHPAGSGKIVLDLRIVILDLWIVVRRRSWAGRSDVRGRPAPHHGLTGRCRASRWRRWCSSRPARGPRCPG</sequence>
<feature type="compositionally biased region" description="Low complexity" evidence="1">
    <location>
        <begin position="143"/>
        <end position="153"/>
    </location>
</feature>
<feature type="region of interest" description="Disordered" evidence="1">
    <location>
        <begin position="99"/>
        <end position="121"/>
    </location>
</feature>
<organism evidence="2 3">
    <name type="scientific">Catenuloplanes nepalensis</name>
    <dbReference type="NCBI Taxonomy" id="587533"/>
    <lineage>
        <taxon>Bacteria</taxon>
        <taxon>Bacillati</taxon>
        <taxon>Actinomycetota</taxon>
        <taxon>Actinomycetes</taxon>
        <taxon>Micromonosporales</taxon>
        <taxon>Micromonosporaceae</taxon>
        <taxon>Catenuloplanes</taxon>
    </lineage>
</organism>
<accession>A0ABT9N0F4</accession>
<proteinExistence type="predicted"/>
<protein>
    <submittedName>
        <fullName evidence="2">Uncharacterized protein</fullName>
    </submittedName>
</protein>
<keyword evidence="3" id="KW-1185">Reference proteome</keyword>
<name>A0ABT9N0F4_9ACTN</name>
<comment type="caution">
    <text evidence="2">The sequence shown here is derived from an EMBL/GenBank/DDBJ whole genome shotgun (WGS) entry which is preliminary data.</text>
</comment>
<gene>
    <name evidence="2" type="ORF">J2S43_005685</name>
</gene>